<protein>
    <submittedName>
        <fullName evidence="2">Uncharacterized protein</fullName>
    </submittedName>
</protein>
<dbReference type="RefSeq" id="WP_237427152.1">
    <property type="nucleotide sequence ID" value="NZ_WVHK01000015.1"/>
</dbReference>
<dbReference type="AlphaFoldDB" id="A0A6I4YFL6"/>
<evidence type="ECO:0000256" key="1">
    <source>
        <dbReference type="SAM" id="MobiDB-lite"/>
    </source>
</evidence>
<dbReference type="EMBL" id="WVHK01000015">
    <property type="protein sequence ID" value="MXV19200.1"/>
    <property type="molecule type" value="Genomic_DNA"/>
</dbReference>
<feature type="compositionally biased region" description="Polar residues" evidence="1">
    <location>
        <begin position="1"/>
        <end position="26"/>
    </location>
</feature>
<evidence type="ECO:0000313" key="3">
    <source>
        <dbReference type="Proteomes" id="UP000430519"/>
    </source>
</evidence>
<dbReference type="Proteomes" id="UP000430519">
    <property type="component" value="Unassembled WGS sequence"/>
</dbReference>
<feature type="compositionally biased region" description="Basic and acidic residues" evidence="1">
    <location>
        <begin position="29"/>
        <end position="85"/>
    </location>
</feature>
<feature type="region of interest" description="Disordered" evidence="1">
    <location>
        <begin position="1"/>
        <end position="85"/>
    </location>
</feature>
<gene>
    <name evidence="2" type="ORF">GLX28_06085</name>
</gene>
<accession>A0A6I4YFL6</accession>
<proteinExistence type="predicted"/>
<comment type="caution">
    <text evidence="2">The sequence shown here is derived from an EMBL/GenBank/DDBJ whole genome shotgun (WGS) entry which is preliminary data.</text>
</comment>
<reference evidence="2 3" key="1">
    <citation type="submission" date="2019-11" db="EMBL/GenBank/DDBJ databases">
        <title>Genome sequence of Deinococcus xianganensis Y35, AI-2 producing algicidal bacterium, isolated from lake water.</title>
        <authorList>
            <person name="Li Y."/>
        </authorList>
    </citation>
    <scope>NUCLEOTIDE SEQUENCE [LARGE SCALE GENOMIC DNA]</scope>
    <source>
        <strain evidence="2 3">Y35</strain>
    </source>
</reference>
<organism evidence="2 3">
    <name type="scientific">Deinococcus xianganensis</name>
    <dbReference type="NCBI Taxonomy" id="1507289"/>
    <lineage>
        <taxon>Bacteria</taxon>
        <taxon>Thermotogati</taxon>
        <taxon>Deinococcota</taxon>
        <taxon>Deinococci</taxon>
        <taxon>Deinococcales</taxon>
        <taxon>Deinococcaceae</taxon>
        <taxon>Deinococcus</taxon>
    </lineage>
</organism>
<name>A0A6I4YFL6_9DEIO</name>
<sequence>MSNPEQPGQESTAQEEQPMSDSQQKLKNLAKDPIIDPHKPLKDPLRDPKSFKEMSKDPAFDPKGPKDIIKEPSKESFKDLSKDPVVDPKAMKELSKDLIKDHLKDSFKDPSHETVKEFSKDPIADSGKSVLGDLPHWPGIPGRPDLTNLLAQGATPFILATPSRARAAATAPSVGSSDSAPAPDLSALHDHLRHLETELAQVAVRHHQLSEAYITALYALQVAAGQAGNQ</sequence>
<keyword evidence="3" id="KW-1185">Reference proteome</keyword>
<evidence type="ECO:0000313" key="2">
    <source>
        <dbReference type="EMBL" id="MXV19200.1"/>
    </source>
</evidence>